<keyword evidence="2" id="KW-1185">Reference proteome</keyword>
<name>A0A067PWE3_9AGAM</name>
<protein>
    <submittedName>
        <fullName evidence="1">Uncharacterized protein</fullName>
    </submittedName>
</protein>
<reference evidence="2" key="1">
    <citation type="journal article" date="2014" name="Proc. Natl. Acad. Sci. U.S.A.">
        <title>Extensive sampling of basidiomycete genomes demonstrates inadequacy of the white-rot/brown-rot paradigm for wood decay fungi.</title>
        <authorList>
            <person name="Riley R."/>
            <person name="Salamov A.A."/>
            <person name="Brown D.W."/>
            <person name="Nagy L.G."/>
            <person name="Floudas D."/>
            <person name="Held B.W."/>
            <person name="Levasseur A."/>
            <person name="Lombard V."/>
            <person name="Morin E."/>
            <person name="Otillar R."/>
            <person name="Lindquist E.A."/>
            <person name="Sun H."/>
            <person name="LaButti K.M."/>
            <person name="Schmutz J."/>
            <person name="Jabbour D."/>
            <person name="Luo H."/>
            <person name="Baker S.E."/>
            <person name="Pisabarro A.G."/>
            <person name="Walton J.D."/>
            <person name="Blanchette R.A."/>
            <person name="Henrissat B."/>
            <person name="Martin F."/>
            <person name="Cullen D."/>
            <person name="Hibbett D.S."/>
            <person name="Grigoriev I.V."/>
        </authorList>
    </citation>
    <scope>NUCLEOTIDE SEQUENCE [LARGE SCALE GENOMIC DNA]</scope>
    <source>
        <strain evidence="2">MUCL 33604</strain>
    </source>
</reference>
<evidence type="ECO:0000313" key="1">
    <source>
        <dbReference type="EMBL" id="KDQ59143.1"/>
    </source>
</evidence>
<dbReference type="HOGENOM" id="CLU_1447901_0_0_1"/>
<gene>
    <name evidence="1" type="ORF">JAAARDRAFT_192685</name>
</gene>
<dbReference type="Proteomes" id="UP000027265">
    <property type="component" value="Unassembled WGS sequence"/>
</dbReference>
<dbReference type="InParanoid" id="A0A067PWE3"/>
<organism evidence="1 2">
    <name type="scientific">Jaapia argillacea MUCL 33604</name>
    <dbReference type="NCBI Taxonomy" id="933084"/>
    <lineage>
        <taxon>Eukaryota</taxon>
        <taxon>Fungi</taxon>
        <taxon>Dikarya</taxon>
        <taxon>Basidiomycota</taxon>
        <taxon>Agaricomycotina</taxon>
        <taxon>Agaricomycetes</taxon>
        <taxon>Agaricomycetidae</taxon>
        <taxon>Jaapiales</taxon>
        <taxon>Jaapiaceae</taxon>
        <taxon>Jaapia</taxon>
    </lineage>
</organism>
<sequence length="187" mass="21650">MLSVPERHRRGAVDFTAAGVRSDMWHHNKRHQTIPYKLYKSLPIGVKLNISIPFESDIHMGSCPGVSLRELMYERGVKNPYSTPLVGFGFGVIRFRIMWPGYDWDGLWLAEIPTTTLEGPVTRIELGYAVACEYQKFLKAYAMHYPRGDKDYPLHTNRYDVHNLRLVRIFSVENNNFQAEIVHVPEN</sequence>
<proteinExistence type="predicted"/>
<accession>A0A067PWE3</accession>
<dbReference type="EMBL" id="KL197716">
    <property type="protein sequence ID" value="KDQ59143.1"/>
    <property type="molecule type" value="Genomic_DNA"/>
</dbReference>
<dbReference type="AlphaFoldDB" id="A0A067PWE3"/>
<evidence type="ECO:0000313" key="2">
    <source>
        <dbReference type="Proteomes" id="UP000027265"/>
    </source>
</evidence>